<accession>A0ABV9A5B0</accession>
<dbReference type="SUPFAM" id="SSF53187">
    <property type="entry name" value="Zn-dependent exopeptidases"/>
    <property type="match status" value="1"/>
</dbReference>
<reference evidence="3" key="1">
    <citation type="journal article" date="2019" name="Int. J. Syst. Evol. Microbiol.">
        <title>The Global Catalogue of Microorganisms (GCM) 10K type strain sequencing project: providing services to taxonomists for standard genome sequencing and annotation.</title>
        <authorList>
            <consortium name="The Broad Institute Genomics Platform"/>
            <consortium name="The Broad Institute Genome Sequencing Center for Infectious Disease"/>
            <person name="Wu L."/>
            <person name="Ma J."/>
        </authorList>
    </citation>
    <scope>NUCLEOTIDE SEQUENCE [LARGE SCALE GENOMIC DNA]</scope>
    <source>
        <strain evidence="3">CGMCC 4.7357</strain>
    </source>
</reference>
<dbReference type="InterPro" id="IPR011650">
    <property type="entry name" value="Peptidase_M20_dimer"/>
</dbReference>
<dbReference type="Pfam" id="PF01546">
    <property type="entry name" value="Peptidase_M20"/>
    <property type="match status" value="1"/>
</dbReference>
<comment type="caution">
    <text evidence="2">The sequence shown here is derived from an EMBL/GenBank/DDBJ whole genome shotgun (WGS) entry which is preliminary data.</text>
</comment>
<name>A0ABV9A5B0_9ACTN</name>
<proteinExistence type="predicted"/>
<evidence type="ECO:0000259" key="1">
    <source>
        <dbReference type="Pfam" id="PF07687"/>
    </source>
</evidence>
<dbReference type="NCBIfam" id="TIGR01891">
    <property type="entry name" value="amidohydrolases"/>
    <property type="match status" value="1"/>
</dbReference>
<evidence type="ECO:0000313" key="2">
    <source>
        <dbReference type="EMBL" id="MFC4495097.1"/>
    </source>
</evidence>
<dbReference type="CDD" id="cd03886">
    <property type="entry name" value="M20_Acy1"/>
    <property type="match status" value="1"/>
</dbReference>
<dbReference type="SUPFAM" id="SSF55031">
    <property type="entry name" value="Bacterial exopeptidase dimerisation domain"/>
    <property type="match status" value="1"/>
</dbReference>
<feature type="domain" description="Peptidase M20 dimerisation" evidence="1">
    <location>
        <begin position="194"/>
        <end position="289"/>
    </location>
</feature>
<organism evidence="2 3">
    <name type="scientific">Streptomyces ovatisporus</name>
    <dbReference type="NCBI Taxonomy" id="1128682"/>
    <lineage>
        <taxon>Bacteria</taxon>
        <taxon>Bacillati</taxon>
        <taxon>Actinomycetota</taxon>
        <taxon>Actinomycetes</taxon>
        <taxon>Kitasatosporales</taxon>
        <taxon>Streptomycetaceae</taxon>
        <taxon>Streptomyces</taxon>
    </lineage>
</organism>
<dbReference type="PANTHER" id="PTHR11014">
    <property type="entry name" value="PEPTIDASE M20 FAMILY MEMBER"/>
    <property type="match status" value="1"/>
</dbReference>
<dbReference type="Proteomes" id="UP001595997">
    <property type="component" value="Unassembled WGS sequence"/>
</dbReference>
<dbReference type="InterPro" id="IPR002933">
    <property type="entry name" value="Peptidase_M20"/>
</dbReference>
<dbReference type="PIRSF" id="PIRSF005962">
    <property type="entry name" value="Pept_M20D_amidohydro"/>
    <property type="match status" value="1"/>
</dbReference>
<dbReference type="EMBL" id="JBHSFH010000006">
    <property type="protein sequence ID" value="MFC4495097.1"/>
    <property type="molecule type" value="Genomic_DNA"/>
</dbReference>
<keyword evidence="3" id="KW-1185">Reference proteome</keyword>
<dbReference type="InterPro" id="IPR017439">
    <property type="entry name" value="Amidohydrolase"/>
</dbReference>
<evidence type="ECO:0000313" key="3">
    <source>
        <dbReference type="Proteomes" id="UP001595997"/>
    </source>
</evidence>
<dbReference type="RefSeq" id="WP_386447290.1">
    <property type="nucleotide sequence ID" value="NZ_JBHSFH010000006.1"/>
</dbReference>
<dbReference type="InterPro" id="IPR036264">
    <property type="entry name" value="Bact_exopeptidase_dim_dom"/>
</dbReference>
<sequence length="413" mass="43457">MTGAASLLEEARRLLPEAIAVRRSLHRSPELGLHLPRTQQTVLDSLARLPLTLTTGKRLSSVVAVLEGTRPGPSVLLRGDMDGLPLHEETGLEFTSRLPGAMHACGHDLHVAMLIGAAGLLSARRSQLRGRVVFMFQPAEESGGGAAPMIDEGVLEPPGGPPVNFAFALHVTPRLETGAVGLRPGPLFASSDRIHIRLRGRGGHAAAPHLALDPVPVACALVQELQTMVARTVPVFDPAVVTISRIQAGSTTNVIPHTADLHGTLRTLTPARRRAVRHSLERLVRHVAAAHGAEASLDLTEGYPPLLNDPAATDTVLHTAAELLAPGLVRTLPEPVMASEDFAYVLERVPGVMALLGARPGHLPEGASTPDCHSSQVVFDEQSMTTGMALHAAVALTCLAQGPGNDTQDGGQE</sequence>
<protein>
    <submittedName>
        <fullName evidence="2">M20 family metallopeptidase</fullName>
    </submittedName>
</protein>
<dbReference type="Gene3D" id="3.30.70.360">
    <property type="match status" value="1"/>
</dbReference>
<gene>
    <name evidence="2" type="ORF">ACFPA8_13250</name>
</gene>
<dbReference type="Gene3D" id="3.40.630.10">
    <property type="entry name" value="Zn peptidases"/>
    <property type="match status" value="1"/>
</dbReference>
<dbReference type="Pfam" id="PF07687">
    <property type="entry name" value="M20_dimer"/>
    <property type="match status" value="1"/>
</dbReference>
<dbReference type="PANTHER" id="PTHR11014:SF63">
    <property type="entry name" value="METALLOPEPTIDASE, PUTATIVE (AFU_ORTHOLOGUE AFUA_6G09600)-RELATED"/>
    <property type="match status" value="1"/>
</dbReference>